<sequence>MMMMMMLLWRWDSVSAGIDGAKLRS</sequence>
<comment type="caution">
    <text evidence="1">The sequence shown here is derived from an EMBL/GenBank/DDBJ whole genome shotgun (WGS) entry which is preliminary data.</text>
</comment>
<organism evidence="1 2">
    <name type="scientific">Trifolium medium</name>
    <dbReference type="NCBI Taxonomy" id="97028"/>
    <lineage>
        <taxon>Eukaryota</taxon>
        <taxon>Viridiplantae</taxon>
        <taxon>Streptophyta</taxon>
        <taxon>Embryophyta</taxon>
        <taxon>Tracheophyta</taxon>
        <taxon>Spermatophyta</taxon>
        <taxon>Magnoliopsida</taxon>
        <taxon>eudicotyledons</taxon>
        <taxon>Gunneridae</taxon>
        <taxon>Pentapetalae</taxon>
        <taxon>rosids</taxon>
        <taxon>fabids</taxon>
        <taxon>Fabales</taxon>
        <taxon>Fabaceae</taxon>
        <taxon>Papilionoideae</taxon>
        <taxon>50 kb inversion clade</taxon>
        <taxon>NPAAA clade</taxon>
        <taxon>Hologalegina</taxon>
        <taxon>IRL clade</taxon>
        <taxon>Trifolieae</taxon>
        <taxon>Trifolium</taxon>
    </lineage>
</organism>
<evidence type="ECO:0000313" key="2">
    <source>
        <dbReference type="Proteomes" id="UP000265520"/>
    </source>
</evidence>
<proteinExistence type="predicted"/>
<protein>
    <submittedName>
        <fullName evidence="1">Uncharacterized protein</fullName>
    </submittedName>
</protein>
<dbReference type="AlphaFoldDB" id="A0A392UU54"/>
<feature type="non-terminal residue" evidence="1">
    <location>
        <position position="25"/>
    </location>
</feature>
<name>A0A392UU54_9FABA</name>
<dbReference type="Proteomes" id="UP000265520">
    <property type="component" value="Unassembled WGS sequence"/>
</dbReference>
<keyword evidence="2" id="KW-1185">Reference proteome</keyword>
<accession>A0A392UU54</accession>
<dbReference type="EMBL" id="LXQA010976284">
    <property type="protein sequence ID" value="MCI79558.1"/>
    <property type="molecule type" value="Genomic_DNA"/>
</dbReference>
<evidence type="ECO:0000313" key="1">
    <source>
        <dbReference type="EMBL" id="MCI79558.1"/>
    </source>
</evidence>
<reference evidence="1 2" key="1">
    <citation type="journal article" date="2018" name="Front. Plant Sci.">
        <title>Red Clover (Trifolium pratense) and Zigzag Clover (T. medium) - A Picture of Genomic Similarities and Differences.</title>
        <authorList>
            <person name="Dluhosova J."/>
            <person name="Istvanek J."/>
            <person name="Nedelnik J."/>
            <person name="Repkova J."/>
        </authorList>
    </citation>
    <scope>NUCLEOTIDE SEQUENCE [LARGE SCALE GENOMIC DNA]</scope>
    <source>
        <strain evidence="2">cv. 10/8</strain>
        <tissue evidence="1">Leaf</tissue>
    </source>
</reference>